<accession>A0ABV6KEN7</accession>
<protein>
    <recommendedName>
        <fullName evidence="4">Acyltransferase 3 domain-containing protein</fullName>
    </recommendedName>
</protein>
<comment type="caution">
    <text evidence="2">The sequence shown here is derived from an EMBL/GenBank/DDBJ whole genome shotgun (WGS) entry which is preliminary data.</text>
</comment>
<keyword evidence="1" id="KW-1133">Transmembrane helix</keyword>
<reference evidence="2 3" key="1">
    <citation type="submission" date="2024-09" db="EMBL/GenBank/DDBJ databases">
        <authorList>
            <person name="Sun Q."/>
            <person name="Mori K."/>
        </authorList>
    </citation>
    <scope>NUCLEOTIDE SEQUENCE [LARGE SCALE GENOMIC DNA]</scope>
    <source>
        <strain evidence="2 3">NCAIM B.02610</strain>
    </source>
</reference>
<keyword evidence="1" id="KW-0812">Transmembrane</keyword>
<sequence length="210" mass="25655">MKQKQMILIVAIFLLNICGQTWKDVPKYYKSLAYVSFTNALYYYLFKRHLLWEFTPGDMNWKILRKIHIFFISPLLVLFYLSKLPQSLPKQVLHTMKWILASVFVEHYVVKQKMLTFKYGWNTIWSGMIYLQMYVYSYLFLKKPVLTWILSFCSIVFYMIKFKVPLTRRLLKGPYFLFFKKKRFPLKDRLKTITYPYYVYVSQELNRLKV</sequence>
<keyword evidence="3" id="KW-1185">Reference proteome</keyword>
<dbReference type="RefSeq" id="WP_390183906.1">
    <property type="nucleotide sequence ID" value="NZ_JBHLUX010000036.1"/>
</dbReference>
<evidence type="ECO:0000313" key="2">
    <source>
        <dbReference type="EMBL" id="MFC0471792.1"/>
    </source>
</evidence>
<evidence type="ECO:0000313" key="3">
    <source>
        <dbReference type="Proteomes" id="UP001589838"/>
    </source>
</evidence>
<gene>
    <name evidence="2" type="ORF">ACFFHM_15120</name>
</gene>
<proteinExistence type="predicted"/>
<keyword evidence="1" id="KW-0472">Membrane</keyword>
<dbReference type="EMBL" id="JBHLUX010000036">
    <property type="protein sequence ID" value="MFC0471792.1"/>
    <property type="molecule type" value="Genomic_DNA"/>
</dbReference>
<evidence type="ECO:0000256" key="1">
    <source>
        <dbReference type="SAM" id="Phobius"/>
    </source>
</evidence>
<name>A0ABV6KEN7_9BACI</name>
<evidence type="ECO:0008006" key="4">
    <source>
        <dbReference type="Google" id="ProtNLM"/>
    </source>
</evidence>
<organism evidence="2 3">
    <name type="scientific">Halalkalibacter kiskunsagensis</name>
    <dbReference type="NCBI Taxonomy" id="1548599"/>
    <lineage>
        <taxon>Bacteria</taxon>
        <taxon>Bacillati</taxon>
        <taxon>Bacillota</taxon>
        <taxon>Bacilli</taxon>
        <taxon>Bacillales</taxon>
        <taxon>Bacillaceae</taxon>
        <taxon>Halalkalibacter</taxon>
    </lineage>
</organism>
<feature type="transmembrane region" description="Helical" evidence="1">
    <location>
        <begin position="145"/>
        <end position="162"/>
    </location>
</feature>
<feature type="transmembrane region" description="Helical" evidence="1">
    <location>
        <begin position="119"/>
        <end position="139"/>
    </location>
</feature>
<dbReference type="Proteomes" id="UP001589838">
    <property type="component" value="Unassembled WGS sequence"/>
</dbReference>